<sequence length="385" mass="41347">MSKSSENAGKKPLSRSLRVYQKIAIFFVIISFILLLFVLYLSISAATIKITPVPQVVSSETSIEVVPEAINDSQVTGYVILESFSQSRSFALPEEGAVAQEGKAGGTVTLINETNSDQALVVNTRVLSEEGILFRLDEPTVVPAGGQVDAIVHADEAGVTGEIGPSQFTIPGLSASLQEVIYAVSVDSMTGGVEYVRSLTEQDLEMAVLELSDEMLEGAKTEIAKNVDTKTFDGAVYNLEIIERVSDTEPGTEAGSFIVSITADVTGVFYDSSVVEQYMEASLQASVSNDYEVVEIAGDGLQLEIRSIDADSESAVLGAYLDGVAVVSSTSDVLDKERLLGRSPNEVITLLESSALIEKVNVTFTPFWLKRIPSLKDHIKIIVVY</sequence>
<evidence type="ECO:0000313" key="2">
    <source>
        <dbReference type="EMBL" id="PJC24178.1"/>
    </source>
</evidence>
<dbReference type="EMBL" id="PFSI01000064">
    <property type="protein sequence ID" value="PJC24178.1"/>
    <property type="molecule type" value="Genomic_DNA"/>
</dbReference>
<proteinExistence type="predicted"/>
<evidence type="ECO:0000313" key="3">
    <source>
        <dbReference type="Proteomes" id="UP000230251"/>
    </source>
</evidence>
<organism evidence="2 3">
    <name type="scientific">Candidatus Uhrbacteria bacterium CG_4_9_14_0_2_um_filter_41_50</name>
    <dbReference type="NCBI Taxonomy" id="1975031"/>
    <lineage>
        <taxon>Bacteria</taxon>
        <taxon>Candidatus Uhriibacteriota</taxon>
    </lineage>
</organism>
<keyword evidence="1" id="KW-0812">Transmembrane</keyword>
<gene>
    <name evidence="2" type="ORF">CO057_04240</name>
</gene>
<keyword evidence="1" id="KW-1133">Transmembrane helix</keyword>
<evidence type="ECO:0000256" key="1">
    <source>
        <dbReference type="SAM" id="Phobius"/>
    </source>
</evidence>
<feature type="transmembrane region" description="Helical" evidence="1">
    <location>
        <begin position="23"/>
        <end position="43"/>
    </location>
</feature>
<evidence type="ECO:0008006" key="4">
    <source>
        <dbReference type="Google" id="ProtNLM"/>
    </source>
</evidence>
<name>A0A2M8EN70_9BACT</name>
<dbReference type="Proteomes" id="UP000230251">
    <property type="component" value="Unassembled WGS sequence"/>
</dbReference>
<reference evidence="3" key="1">
    <citation type="submission" date="2017-09" db="EMBL/GenBank/DDBJ databases">
        <title>Depth-based differentiation of microbial function through sediment-hosted aquifers and enrichment of novel symbionts in the deep terrestrial subsurface.</title>
        <authorList>
            <person name="Probst A.J."/>
            <person name="Ladd B."/>
            <person name="Jarett J.K."/>
            <person name="Geller-Mcgrath D.E."/>
            <person name="Sieber C.M.K."/>
            <person name="Emerson J.B."/>
            <person name="Anantharaman K."/>
            <person name="Thomas B.C."/>
            <person name="Malmstrom R."/>
            <person name="Stieglmeier M."/>
            <person name="Klingl A."/>
            <person name="Woyke T."/>
            <person name="Ryan C.M."/>
            <person name="Banfield J.F."/>
        </authorList>
    </citation>
    <scope>NUCLEOTIDE SEQUENCE [LARGE SCALE GENOMIC DNA]</scope>
</reference>
<accession>A0A2M8EN70</accession>
<dbReference type="AlphaFoldDB" id="A0A2M8EN70"/>
<comment type="caution">
    <text evidence="2">The sequence shown here is derived from an EMBL/GenBank/DDBJ whole genome shotgun (WGS) entry which is preliminary data.</text>
</comment>
<keyword evidence="1" id="KW-0472">Membrane</keyword>
<protein>
    <recommendedName>
        <fullName evidence="4">Baseplate protein J-like domain-containing protein</fullName>
    </recommendedName>
</protein>